<feature type="signal peptide" evidence="13">
    <location>
        <begin position="1"/>
        <end position="23"/>
    </location>
</feature>
<dbReference type="EMBL" id="BMLK01000004">
    <property type="protein sequence ID" value="GGN44669.1"/>
    <property type="molecule type" value="Genomic_DNA"/>
</dbReference>
<dbReference type="Pfam" id="PF07715">
    <property type="entry name" value="Plug"/>
    <property type="match status" value="1"/>
</dbReference>
<keyword evidence="5 11" id="KW-0812">Transmembrane</keyword>
<evidence type="ECO:0000256" key="8">
    <source>
        <dbReference type="ARBA" id="ARBA00023077"/>
    </source>
</evidence>
<feature type="domain" description="TonB-dependent receptor-like beta-barrel" evidence="14">
    <location>
        <begin position="287"/>
        <end position="751"/>
    </location>
</feature>
<evidence type="ECO:0000256" key="10">
    <source>
        <dbReference type="ARBA" id="ARBA00023237"/>
    </source>
</evidence>
<comment type="similarity">
    <text evidence="11 12">Belongs to the TonB-dependent receptor family.</text>
</comment>
<dbReference type="InterPro" id="IPR012910">
    <property type="entry name" value="Plug_dom"/>
</dbReference>
<dbReference type="RefSeq" id="WP_188818597.1">
    <property type="nucleotide sequence ID" value="NZ_BMLK01000004.1"/>
</dbReference>
<evidence type="ECO:0000259" key="14">
    <source>
        <dbReference type="Pfam" id="PF00593"/>
    </source>
</evidence>
<evidence type="ECO:0000313" key="17">
    <source>
        <dbReference type="Proteomes" id="UP000605099"/>
    </source>
</evidence>
<dbReference type="PROSITE" id="PS52016">
    <property type="entry name" value="TONB_DEPENDENT_REC_3"/>
    <property type="match status" value="1"/>
</dbReference>
<dbReference type="PANTHER" id="PTHR32552:SF81">
    <property type="entry name" value="TONB-DEPENDENT OUTER MEMBRANE RECEPTOR"/>
    <property type="match status" value="1"/>
</dbReference>
<accession>A0ABQ2JGB2</accession>
<dbReference type="Gene3D" id="2.170.130.10">
    <property type="entry name" value="TonB-dependent receptor, plug domain"/>
    <property type="match status" value="1"/>
</dbReference>
<evidence type="ECO:0000256" key="13">
    <source>
        <dbReference type="SAM" id="SignalP"/>
    </source>
</evidence>
<evidence type="ECO:0000256" key="6">
    <source>
        <dbReference type="ARBA" id="ARBA00023004"/>
    </source>
</evidence>
<organism evidence="16 17">
    <name type="scientific">Novosphingobium indicum</name>
    <dbReference type="NCBI Taxonomy" id="462949"/>
    <lineage>
        <taxon>Bacteria</taxon>
        <taxon>Pseudomonadati</taxon>
        <taxon>Pseudomonadota</taxon>
        <taxon>Alphaproteobacteria</taxon>
        <taxon>Sphingomonadales</taxon>
        <taxon>Sphingomonadaceae</taxon>
        <taxon>Novosphingobium</taxon>
    </lineage>
</organism>
<dbReference type="InterPro" id="IPR039426">
    <property type="entry name" value="TonB-dep_rcpt-like"/>
</dbReference>
<evidence type="ECO:0000259" key="15">
    <source>
        <dbReference type="Pfam" id="PF07715"/>
    </source>
</evidence>
<evidence type="ECO:0000256" key="7">
    <source>
        <dbReference type="ARBA" id="ARBA00023065"/>
    </source>
</evidence>
<keyword evidence="9 11" id="KW-0472">Membrane</keyword>
<gene>
    <name evidence="16" type="primary">fyuA</name>
    <name evidence="16" type="ORF">GCM10011349_09990</name>
</gene>
<dbReference type="Proteomes" id="UP000605099">
    <property type="component" value="Unassembled WGS sequence"/>
</dbReference>
<dbReference type="InterPro" id="IPR036942">
    <property type="entry name" value="Beta-barrel_TonB_sf"/>
</dbReference>
<keyword evidence="16" id="KW-0675">Receptor</keyword>
<proteinExistence type="inferred from homology"/>
<evidence type="ECO:0000256" key="2">
    <source>
        <dbReference type="ARBA" id="ARBA00022448"/>
    </source>
</evidence>
<keyword evidence="4" id="KW-0410">Iron transport</keyword>
<evidence type="ECO:0000256" key="4">
    <source>
        <dbReference type="ARBA" id="ARBA00022496"/>
    </source>
</evidence>
<evidence type="ECO:0000313" key="16">
    <source>
        <dbReference type="EMBL" id="GGN44669.1"/>
    </source>
</evidence>
<dbReference type="Pfam" id="PF00593">
    <property type="entry name" value="TonB_dep_Rec_b-barrel"/>
    <property type="match status" value="1"/>
</dbReference>
<name>A0ABQ2JGB2_9SPHN</name>
<dbReference type="InterPro" id="IPR037066">
    <property type="entry name" value="Plug_dom_sf"/>
</dbReference>
<dbReference type="PANTHER" id="PTHR32552">
    <property type="entry name" value="FERRICHROME IRON RECEPTOR-RELATED"/>
    <property type="match status" value="1"/>
</dbReference>
<reference evidence="17" key="1">
    <citation type="journal article" date="2019" name="Int. J. Syst. Evol. Microbiol.">
        <title>The Global Catalogue of Microorganisms (GCM) 10K type strain sequencing project: providing services to taxonomists for standard genome sequencing and annotation.</title>
        <authorList>
            <consortium name="The Broad Institute Genomics Platform"/>
            <consortium name="The Broad Institute Genome Sequencing Center for Infectious Disease"/>
            <person name="Wu L."/>
            <person name="Ma J."/>
        </authorList>
    </citation>
    <scope>NUCLEOTIDE SEQUENCE [LARGE SCALE GENOMIC DNA]</scope>
    <source>
        <strain evidence="17">CGMCC 1.6784</strain>
    </source>
</reference>
<feature type="chain" id="PRO_5045315096" evidence="13">
    <location>
        <begin position="24"/>
        <end position="806"/>
    </location>
</feature>
<keyword evidence="8 12" id="KW-0798">TonB box</keyword>
<evidence type="ECO:0000256" key="12">
    <source>
        <dbReference type="RuleBase" id="RU003357"/>
    </source>
</evidence>
<protein>
    <submittedName>
        <fullName evidence="16">TonB-dependent receptor</fullName>
    </submittedName>
</protein>
<evidence type="ECO:0000256" key="1">
    <source>
        <dbReference type="ARBA" id="ARBA00004571"/>
    </source>
</evidence>
<sequence length="806" mass="87548">MRLISSLLLCSASVAGLSTPAFAQDTAPEAEADTSFTENVIIVQTRRRAEDVQDVPAVIDTVSADDVDKLNLRSFNDVASIVPGLQLDTESNGVGGGAKLRGVNFDVSASGNNPTVEFYFNDAPITAGVILQQMYDIGMIEVQRGPQGTLRGRASPSGSITVTAKKPDLYELGGFGDMTANDIGTLNFKGGLNIPIVEGIAAIRVAGVWDENEGDRVRSIYPVKDPFSRTKSGRISALVQPTDWLKLEGMYQRLDREARSYTQVASFSEVNPDAPESPVYISSSDRLSNMEHGLDTRQVYDIYNWRSEVSALGQVLIYQGQHYTQKISGAENMDKGNYFDGDFFRYNYSHIKSTSHEIRLQNDARLFGMIDYVVGFFDYKNDTPTELQSPTILGMPNPFVPNRGLLASALDPRLDDTIITEIDRTGGSHEQSFFGNITAHISDDTEIAGGLRHIDYNDTNGLVVGGTPIASTGQSAKKWIYSASVKHNFTPDLMIYASTGSSWRPGLNVVGDFNRAPSALEQSFVNLPAETSKSYEIGLKSTLLGGRANLNLTAYHQKFKNYPYRVPNQGVYYVNTAVDRTTGDVFQEVAQFNFVGAVPVEVNGIEGDLSVAVTNNWDVGITASYSIGKIKDGTIPCNDLNGDGVPDSTVSAPSLEELQAAVGSNNLSACNVSQRSGFQAPFSATLRSEYRVPVSDDVEGYVRGLVNFNGNSRVDPTNIYDDVDSYGLLNLYAGIRAFDGAWAISLFAKNVLDTTKTLTRGDPLFTSYRNIAAGGAATTYTSTYNSVTTTAPREFGINVRYAFGSR</sequence>
<evidence type="ECO:0000256" key="3">
    <source>
        <dbReference type="ARBA" id="ARBA00022452"/>
    </source>
</evidence>
<keyword evidence="6" id="KW-0408">Iron</keyword>
<keyword evidence="10 11" id="KW-0998">Cell outer membrane</keyword>
<comment type="subcellular location">
    <subcellularLocation>
        <location evidence="1 11">Cell outer membrane</location>
        <topology evidence="1 11">Multi-pass membrane protein</topology>
    </subcellularLocation>
</comment>
<comment type="caution">
    <text evidence="16">The sequence shown here is derived from an EMBL/GenBank/DDBJ whole genome shotgun (WGS) entry which is preliminary data.</text>
</comment>
<evidence type="ECO:0000256" key="5">
    <source>
        <dbReference type="ARBA" id="ARBA00022692"/>
    </source>
</evidence>
<dbReference type="InterPro" id="IPR000531">
    <property type="entry name" value="Beta-barrel_TonB"/>
</dbReference>
<dbReference type="SUPFAM" id="SSF56935">
    <property type="entry name" value="Porins"/>
    <property type="match status" value="1"/>
</dbReference>
<keyword evidence="17" id="KW-1185">Reference proteome</keyword>
<keyword evidence="7" id="KW-0406">Ion transport</keyword>
<keyword evidence="13" id="KW-0732">Signal</keyword>
<dbReference type="Gene3D" id="2.40.170.20">
    <property type="entry name" value="TonB-dependent receptor, beta-barrel domain"/>
    <property type="match status" value="1"/>
</dbReference>
<feature type="domain" description="TonB-dependent receptor plug" evidence="15">
    <location>
        <begin position="52"/>
        <end position="158"/>
    </location>
</feature>
<evidence type="ECO:0000256" key="9">
    <source>
        <dbReference type="ARBA" id="ARBA00023136"/>
    </source>
</evidence>
<keyword evidence="3 11" id="KW-1134">Transmembrane beta strand</keyword>
<evidence type="ECO:0000256" key="11">
    <source>
        <dbReference type="PROSITE-ProRule" id="PRU01360"/>
    </source>
</evidence>
<keyword evidence="2 11" id="KW-0813">Transport</keyword>